<dbReference type="GO" id="GO:0005886">
    <property type="term" value="C:plasma membrane"/>
    <property type="evidence" value="ECO:0007669"/>
    <property type="project" value="UniProtKB-SubCell"/>
</dbReference>
<dbReference type="Proteomes" id="UP000234661">
    <property type="component" value="Unassembled WGS sequence"/>
</dbReference>
<evidence type="ECO:0000256" key="4">
    <source>
        <dbReference type="ARBA" id="ARBA00022692"/>
    </source>
</evidence>
<evidence type="ECO:0000313" key="11">
    <source>
        <dbReference type="Proteomes" id="UP000234661"/>
    </source>
</evidence>
<evidence type="ECO:0000259" key="8">
    <source>
        <dbReference type="Pfam" id="PF03872"/>
    </source>
</evidence>
<keyword evidence="5" id="KW-1133">Transmembrane helix</keyword>
<sequence>MQKEKLSALMDGETLDNELLNELERSSEMQKTWESYHLIRDTLRGDTSEVLHFDISARVMAAIENEPVRQTVPLIPESQPAPHQWRQMPFWQKVRPWASSLTQMGVAACVSLAVIVGVQQYNGQSDSSQQPEAPVFNTMPMMGKASPVSLGVPADASAGSGQQAQVQEQRRRINAML</sequence>
<proteinExistence type="inferred from homology"/>
<evidence type="ECO:0000259" key="9">
    <source>
        <dbReference type="Pfam" id="PF03873"/>
    </source>
</evidence>
<gene>
    <name evidence="10" type="ORF">CWM85_33805</name>
</gene>
<feature type="compositionally biased region" description="Low complexity" evidence="7">
    <location>
        <begin position="156"/>
        <end position="165"/>
    </location>
</feature>
<dbReference type="PANTHER" id="PTHR38104">
    <property type="match status" value="1"/>
</dbReference>
<dbReference type="InterPro" id="IPR052383">
    <property type="entry name" value="Anti-sigma-E_RseA-like"/>
</dbReference>
<evidence type="ECO:0000256" key="3">
    <source>
        <dbReference type="ARBA" id="ARBA00022475"/>
    </source>
</evidence>
<keyword evidence="4" id="KW-0812">Transmembrane</keyword>
<keyword evidence="3" id="KW-1003">Cell membrane</keyword>
<evidence type="ECO:0000313" key="10">
    <source>
        <dbReference type="EMBL" id="PLM49577.1"/>
    </source>
</evidence>
<keyword evidence="6" id="KW-0472">Membrane</keyword>
<dbReference type="PIRSF" id="PIRSF016938">
    <property type="entry name" value="RseA"/>
    <property type="match status" value="1"/>
</dbReference>
<dbReference type="InterPro" id="IPR005573">
    <property type="entry name" value="Anti-sigma_E_RseA_C"/>
</dbReference>
<evidence type="ECO:0000256" key="2">
    <source>
        <dbReference type="ARBA" id="ARBA00005837"/>
    </source>
</evidence>
<reference evidence="10 11" key="2">
    <citation type="submission" date="2018-01" db="EMBL/GenBank/DDBJ databases">
        <title>Genomic study of Klebsiella pneumoniae.</title>
        <authorList>
            <person name="Yang Y."/>
            <person name="Bicalho R."/>
        </authorList>
    </citation>
    <scope>NUCLEOTIDE SEQUENCE [LARGE SCALE GENOMIC DNA]</scope>
    <source>
        <strain evidence="10 11">A2</strain>
    </source>
</reference>
<evidence type="ECO:0000256" key="1">
    <source>
        <dbReference type="ARBA" id="ARBA00004162"/>
    </source>
</evidence>
<feature type="domain" description="Anti sigma-E protein RseA C-terminal" evidence="9">
    <location>
        <begin position="132"/>
        <end position="177"/>
    </location>
</feature>
<dbReference type="Pfam" id="PF03873">
    <property type="entry name" value="RseA_C"/>
    <property type="match status" value="1"/>
</dbReference>
<evidence type="ECO:0000256" key="7">
    <source>
        <dbReference type="SAM" id="MobiDB-lite"/>
    </source>
</evidence>
<dbReference type="NCBIfam" id="NF008116">
    <property type="entry name" value="PRK10863.1"/>
    <property type="match status" value="1"/>
</dbReference>
<dbReference type="InterPro" id="IPR026279">
    <property type="entry name" value="RseA"/>
</dbReference>
<dbReference type="InterPro" id="IPR036147">
    <property type="entry name" value="Anti-sigma_E_RseA_N_sf"/>
</dbReference>
<organism evidence="10 11">
    <name type="scientific">Klebsiella michiganensis</name>
    <dbReference type="NCBI Taxonomy" id="1134687"/>
    <lineage>
        <taxon>Bacteria</taxon>
        <taxon>Pseudomonadati</taxon>
        <taxon>Pseudomonadota</taxon>
        <taxon>Gammaproteobacteria</taxon>
        <taxon>Enterobacterales</taxon>
        <taxon>Enterobacteriaceae</taxon>
        <taxon>Klebsiella/Raoultella group</taxon>
        <taxon>Klebsiella</taxon>
    </lineage>
</organism>
<evidence type="ECO:0000256" key="5">
    <source>
        <dbReference type="ARBA" id="ARBA00022989"/>
    </source>
</evidence>
<dbReference type="EMBL" id="PIET01001726">
    <property type="protein sequence ID" value="PLM49577.1"/>
    <property type="molecule type" value="Genomic_DNA"/>
</dbReference>
<protein>
    <submittedName>
        <fullName evidence="10">Anti-sigma-E factor RseA</fullName>
    </submittedName>
</protein>
<comment type="subcellular location">
    <subcellularLocation>
        <location evidence="1">Cell membrane</location>
        <topology evidence="1">Single-pass membrane protein</topology>
    </subcellularLocation>
</comment>
<dbReference type="CDD" id="cd16328">
    <property type="entry name" value="RseA_N"/>
    <property type="match status" value="1"/>
</dbReference>
<dbReference type="AlphaFoldDB" id="A0A2J4YFW3"/>
<evidence type="ECO:0000256" key="6">
    <source>
        <dbReference type="ARBA" id="ARBA00023136"/>
    </source>
</evidence>
<dbReference type="PANTHER" id="PTHR38104:SF1">
    <property type="entry name" value="ANTI-SIGMA-E FACTOR RSEA"/>
    <property type="match status" value="1"/>
</dbReference>
<dbReference type="Pfam" id="PF03872">
    <property type="entry name" value="RseA_N"/>
    <property type="match status" value="1"/>
</dbReference>
<dbReference type="InterPro" id="IPR005572">
    <property type="entry name" value="Anti-sigma_E_RseA_N"/>
</dbReference>
<comment type="caution">
    <text evidence="10">The sequence shown here is derived from an EMBL/GenBank/DDBJ whole genome shotgun (WGS) entry which is preliminary data.</text>
</comment>
<accession>A0A2J4YFW3</accession>
<dbReference type="Gene3D" id="1.10.10.880">
    <property type="entry name" value="Anti sigma-E protein RseA, N-terminal domain"/>
    <property type="match status" value="1"/>
</dbReference>
<feature type="domain" description="Anti sigma-E protein RseA N-terminal" evidence="8">
    <location>
        <begin position="1"/>
        <end position="86"/>
    </location>
</feature>
<reference evidence="10 11" key="1">
    <citation type="submission" date="2017-11" db="EMBL/GenBank/DDBJ databases">
        <authorList>
            <person name="Han C.G."/>
        </authorList>
    </citation>
    <scope>NUCLEOTIDE SEQUENCE [LARGE SCALE GENOMIC DNA]</scope>
    <source>
        <strain evidence="10 11">A2</strain>
    </source>
</reference>
<dbReference type="GO" id="GO:0016989">
    <property type="term" value="F:sigma factor antagonist activity"/>
    <property type="evidence" value="ECO:0007669"/>
    <property type="project" value="InterPro"/>
</dbReference>
<feature type="non-terminal residue" evidence="10">
    <location>
        <position position="177"/>
    </location>
</feature>
<comment type="similarity">
    <text evidence="2">Belongs to the RseA family.</text>
</comment>
<name>A0A2J4YFW3_9ENTR</name>
<dbReference type="SUPFAM" id="SSF89069">
    <property type="entry name" value="N-terminal, cytoplasmic domain of anti-sigmaE factor RseA"/>
    <property type="match status" value="1"/>
</dbReference>
<feature type="region of interest" description="Disordered" evidence="7">
    <location>
        <begin position="147"/>
        <end position="177"/>
    </location>
</feature>